<gene>
    <name evidence="2" type="ORF">GJ744_000147</name>
</gene>
<evidence type="ECO:0000256" key="1">
    <source>
        <dbReference type="ARBA" id="ARBA00022801"/>
    </source>
</evidence>
<protein>
    <submittedName>
        <fullName evidence="2">Uncharacterized protein</fullName>
    </submittedName>
</protein>
<dbReference type="Pfam" id="PF10230">
    <property type="entry name" value="LIDHydrolase"/>
    <property type="match status" value="1"/>
</dbReference>
<dbReference type="Proteomes" id="UP000606974">
    <property type="component" value="Unassembled WGS sequence"/>
</dbReference>
<dbReference type="GO" id="GO:0019915">
    <property type="term" value="P:lipid storage"/>
    <property type="evidence" value="ECO:0007669"/>
    <property type="project" value="InterPro"/>
</dbReference>
<comment type="caution">
    <text evidence="2">The sequence shown here is derived from an EMBL/GenBank/DDBJ whole genome shotgun (WGS) entry which is preliminary data.</text>
</comment>
<reference evidence="2" key="1">
    <citation type="submission" date="2020-02" db="EMBL/GenBank/DDBJ databases">
        <authorList>
            <person name="Palmer J.M."/>
        </authorList>
    </citation>
    <scope>NUCLEOTIDE SEQUENCE</scope>
    <source>
        <strain evidence="2">EPUS1.4</strain>
        <tissue evidence="2">Thallus</tissue>
    </source>
</reference>
<name>A0A8H7E9N3_9EURO</name>
<proteinExistence type="predicted"/>
<keyword evidence="3" id="KW-1185">Reference proteome</keyword>
<dbReference type="GO" id="GO:0005811">
    <property type="term" value="C:lipid droplet"/>
    <property type="evidence" value="ECO:0007669"/>
    <property type="project" value="InterPro"/>
</dbReference>
<dbReference type="PANTHER" id="PTHR13390:SF0">
    <property type="entry name" value="LIPID DROPLET-ASSOCIATED HYDROLASE"/>
    <property type="match status" value="1"/>
</dbReference>
<evidence type="ECO:0000313" key="2">
    <source>
        <dbReference type="EMBL" id="KAF7514377.1"/>
    </source>
</evidence>
<dbReference type="AlphaFoldDB" id="A0A8H7E9N3"/>
<dbReference type="InterPro" id="IPR019363">
    <property type="entry name" value="LDAH"/>
</dbReference>
<evidence type="ECO:0000313" key="3">
    <source>
        <dbReference type="Proteomes" id="UP000606974"/>
    </source>
</evidence>
<keyword evidence="1" id="KW-0378">Hydrolase</keyword>
<dbReference type="EMBL" id="JAACFV010000001">
    <property type="protein sequence ID" value="KAF7514377.1"/>
    <property type="molecule type" value="Genomic_DNA"/>
</dbReference>
<accession>A0A8H7E9N3</accession>
<dbReference type="PANTHER" id="PTHR13390">
    <property type="entry name" value="LIPASE"/>
    <property type="match status" value="1"/>
</dbReference>
<sequence>MGDGKEGAGHFDIEAAILLTPTIVDIASSSSGKVLAPLLSSIPCLPLLASLLAGFLARVLPPGWLKMVVRTVMGRDTPDEAVMSTVSFLASQNGVRQSLEMAKDEMKEIGEDRWEAEVWGIVDAGREYLKNKAGVMREPAKLVFYFADKDHWVADQTREAIIETRGDTGSPGRVKMVVAKAGELEHGWCLRHNGLVAKRVNGWVEEIMEES</sequence>
<dbReference type="OrthoDB" id="448051at2759"/>
<organism evidence="2 3">
    <name type="scientific">Endocarpon pusillum</name>
    <dbReference type="NCBI Taxonomy" id="364733"/>
    <lineage>
        <taxon>Eukaryota</taxon>
        <taxon>Fungi</taxon>
        <taxon>Dikarya</taxon>
        <taxon>Ascomycota</taxon>
        <taxon>Pezizomycotina</taxon>
        <taxon>Eurotiomycetes</taxon>
        <taxon>Chaetothyriomycetidae</taxon>
        <taxon>Verrucariales</taxon>
        <taxon>Verrucariaceae</taxon>
        <taxon>Endocarpon</taxon>
    </lineage>
</organism>
<dbReference type="GO" id="GO:0016298">
    <property type="term" value="F:lipase activity"/>
    <property type="evidence" value="ECO:0007669"/>
    <property type="project" value="InterPro"/>
</dbReference>